<dbReference type="Proteomes" id="UP000199695">
    <property type="component" value="Unassembled WGS sequence"/>
</dbReference>
<keyword evidence="1" id="KW-0472">Membrane</keyword>
<protein>
    <submittedName>
        <fullName evidence="2">Uncharacterized protein</fullName>
    </submittedName>
</protein>
<name>A0A1H8C736_9BACL</name>
<dbReference type="AlphaFoldDB" id="A0A1H8C736"/>
<dbReference type="EMBL" id="FOCQ01000003">
    <property type="protein sequence ID" value="SEM89907.1"/>
    <property type="molecule type" value="Genomic_DNA"/>
</dbReference>
<sequence length="63" mass="7214">MNRKAILYGCLYSAPCLVINAVPYVLSTEATYWSGSLVYWLLFGLSAYFVLMFSKDQRDDYAD</sequence>
<evidence type="ECO:0000256" key="1">
    <source>
        <dbReference type="SAM" id="Phobius"/>
    </source>
</evidence>
<keyword evidence="3" id="KW-1185">Reference proteome</keyword>
<gene>
    <name evidence="2" type="ORF">SAMN05444955_10362</name>
</gene>
<evidence type="ECO:0000313" key="3">
    <source>
        <dbReference type="Proteomes" id="UP000199695"/>
    </source>
</evidence>
<accession>A0A1H8C736</accession>
<evidence type="ECO:0000313" key="2">
    <source>
        <dbReference type="EMBL" id="SEM89907.1"/>
    </source>
</evidence>
<reference evidence="2 3" key="1">
    <citation type="submission" date="2016-10" db="EMBL/GenBank/DDBJ databases">
        <authorList>
            <person name="de Groot N.N."/>
        </authorList>
    </citation>
    <scope>NUCLEOTIDE SEQUENCE [LARGE SCALE GENOMIC DNA]</scope>
    <source>
        <strain evidence="2 3">DSM 46701</strain>
    </source>
</reference>
<dbReference type="RefSeq" id="WP_089965573.1">
    <property type="nucleotide sequence ID" value="NZ_FOCQ01000003.1"/>
</dbReference>
<feature type="transmembrane region" description="Helical" evidence="1">
    <location>
        <begin position="32"/>
        <end position="51"/>
    </location>
</feature>
<organism evidence="2 3">
    <name type="scientific">Lihuaxuella thermophila</name>
    <dbReference type="NCBI Taxonomy" id="1173111"/>
    <lineage>
        <taxon>Bacteria</taxon>
        <taxon>Bacillati</taxon>
        <taxon>Bacillota</taxon>
        <taxon>Bacilli</taxon>
        <taxon>Bacillales</taxon>
        <taxon>Thermoactinomycetaceae</taxon>
        <taxon>Lihuaxuella</taxon>
    </lineage>
</organism>
<feature type="transmembrane region" description="Helical" evidence="1">
    <location>
        <begin position="5"/>
        <end position="26"/>
    </location>
</feature>
<dbReference type="STRING" id="1173111.SAMN05444955_10362"/>
<keyword evidence="1" id="KW-1133">Transmembrane helix</keyword>
<proteinExistence type="predicted"/>
<keyword evidence="1" id="KW-0812">Transmembrane</keyword>